<dbReference type="CDD" id="cd00167">
    <property type="entry name" value="SANT"/>
    <property type="match status" value="1"/>
</dbReference>
<dbReference type="PANTHER" id="PTHR12802:SF155">
    <property type="entry name" value="DEUBIQUITINASE MYSM1"/>
    <property type="match status" value="1"/>
</dbReference>
<dbReference type="GO" id="GO:0005634">
    <property type="term" value="C:nucleus"/>
    <property type="evidence" value="ECO:0007669"/>
    <property type="project" value="UniProtKB-SubCell"/>
</dbReference>
<dbReference type="FunFam" id="1.10.10.60:FF:000023">
    <property type="entry name" value="protein REVEILLE 6 isoform X1"/>
    <property type="match status" value="1"/>
</dbReference>
<keyword evidence="3" id="KW-0238">DNA-binding</keyword>
<feature type="domain" description="HTH myb-type" evidence="9">
    <location>
        <begin position="46"/>
        <end position="100"/>
    </location>
</feature>
<evidence type="ECO:0000256" key="3">
    <source>
        <dbReference type="ARBA" id="ARBA00023125"/>
    </source>
</evidence>
<proteinExistence type="predicted"/>
<dbReference type="Pfam" id="PF00249">
    <property type="entry name" value="Myb_DNA-binding"/>
    <property type="match status" value="1"/>
</dbReference>
<keyword evidence="4" id="KW-0804">Transcription</keyword>
<evidence type="ECO:0000256" key="2">
    <source>
        <dbReference type="ARBA" id="ARBA00023015"/>
    </source>
</evidence>
<feature type="compositionally biased region" description="Basic residues" evidence="6">
    <location>
        <begin position="120"/>
        <end position="130"/>
    </location>
</feature>
<comment type="subcellular location">
    <subcellularLocation>
        <location evidence="1">Nucleus</location>
    </subcellularLocation>
</comment>
<feature type="compositionally biased region" description="Polar residues" evidence="6">
    <location>
        <begin position="148"/>
        <end position="187"/>
    </location>
</feature>
<feature type="domain" description="Myb-like" evidence="7">
    <location>
        <begin position="46"/>
        <end position="96"/>
    </location>
</feature>
<evidence type="ECO:0000259" key="9">
    <source>
        <dbReference type="PROSITE" id="PS51294"/>
    </source>
</evidence>
<gene>
    <name evidence="10" type="ORF">AAHA92_25030</name>
</gene>
<reference evidence="10 11" key="1">
    <citation type="submission" date="2024-06" db="EMBL/GenBank/DDBJ databases">
        <title>A chromosome level genome sequence of Diviner's sage (Salvia divinorum).</title>
        <authorList>
            <person name="Ford S.A."/>
            <person name="Ro D.-K."/>
            <person name="Ness R.W."/>
            <person name="Phillips M.A."/>
        </authorList>
    </citation>
    <scope>NUCLEOTIDE SEQUENCE [LARGE SCALE GENOMIC DNA]</scope>
    <source>
        <strain evidence="10">SAF-2024a</strain>
        <tissue evidence="10">Leaf</tissue>
    </source>
</reference>
<feature type="region of interest" description="Disordered" evidence="6">
    <location>
        <begin position="145"/>
        <end position="225"/>
    </location>
</feature>
<dbReference type="InterPro" id="IPR006447">
    <property type="entry name" value="Myb_dom_plants"/>
</dbReference>
<dbReference type="PROSITE" id="PS51294">
    <property type="entry name" value="HTH_MYB"/>
    <property type="match status" value="1"/>
</dbReference>
<dbReference type="InterPro" id="IPR001005">
    <property type="entry name" value="SANT/Myb"/>
</dbReference>
<dbReference type="InterPro" id="IPR017884">
    <property type="entry name" value="SANT_dom"/>
</dbReference>
<dbReference type="SUPFAM" id="SSF46689">
    <property type="entry name" value="Homeodomain-like"/>
    <property type="match status" value="1"/>
</dbReference>
<evidence type="ECO:0000256" key="1">
    <source>
        <dbReference type="ARBA" id="ARBA00004123"/>
    </source>
</evidence>
<dbReference type="Gene3D" id="1.10.10.60">
    <property type="entry name" value="Homeodomain-like"/>
    <property type="match status" value="1"/>
</dbReference>
<accession>A0ABD1G9B6</accession>
<protein>
    <submittedName>
        <fullName evidence="10">Protein REVEILLE 2-like</fullName>
    </submittedName>
</protein>
<keyword evidence="2" id="KW-0805">Transcription regulation</keyword>
<feature type="domain" description="SANT" evidence="8">
    <location>
        <begin position="49"/>
        <end position="100"/>
    </location>
</feature>
<evidence type="ECO:0000256" key="6">
    <source>
        <dbReference type="SAM" id="MobiDB-lite"/>
    </source>
</evidence>
<dbReference type="Proteomes" id="UP001567538">
    <property type="component" value="Unassembled WGS sequence"/>
</dbReference>
<dbReference type="AlphaFoldDB" id="A0ABD1G9B6"/>
<name>A0ABD1G9B6_SALDI</name>
<dbReference type="EMBL" id="JBEAFC010000009">
    <property type="protein sequence ID" value="KAL1540718.1"/>
    <property type="molecule type" value="Genomic_DNA"/>
</dbReference>
<evidence type="ECO:0000313" key="10">
    <source>
        <dbReference type="EMBL" id="KAL1540718.1"/>
    </source>
</evidence>
<evidence type="ECO:0000256" key="4">
    <source>
        <dbReference type="ARBA" id="ARBA00023163"/>
    </source>
</evidence>
<sequence>MGVKECIVSGSPLPKNDHFSVDSDVQDVKDVQLNEQLAPKVRKPYTITKQRERWTEEEHKKFLEALKLYGRAWRRIEEHVGSKTAVQIRSHAQKFFSKVARESNVGDGGSVKPVEIPPPRPKRKPMHPYPRKLVSPIKTGILIPERSVSPNQSPTSVLSVVGSEQSGGADSCIPNGSPSPVSSSALARTTAHVFSSEAPPKLLLEDAVSSSQSDREDENSSTDAEIPVELGLSPRKTFVNEAAKQSLKLFGKTLLVMGSSCLSCKPEPLDDDKRVEPCSYPLRVVPLKAGASNSTCEDAWRSLVRAQSSVMNNDPLDIQVRGDTSKSSAAPLTWLSLASRSSGEVHNSTPIRAQSNEGSSSDSNTDFVSAAVGRREQISSKIISANCRRGFVPYKRCFTEQGSSAETVQEREKQRIRLCS</sequence>
<comment type="caution">
    <text evidence="10">The sequence shown here is derived from an EMBL/GenBank/DDBJ whole genome shotgun (WGS) entry which is preliminary data.</text>
</comment>
<keyword evidence="11" id="KW-1185">Reference proteome</keyword>
<dbReference type="GO" id="GO:0010468">
    <property type="term" value="P:regulation of gene expression"/>
    <property type="evidence" value="ECO:0007669"/>
    <property type="project" value="UniProtKB-ARBA"/>
</dbReference>
<organism evidence="10 11">
    <name type="scientific">Salvia divinorum</name>
    <name type="common">Maria pastora</name>
    <name type="synonym">Diviner's sage</name>
    <dbReference type="NCBI Taxonomy" id="28513"/>
    <lineage>
        <taxon>Eukaryota</taxon>
        <taxon>Viridiplantae</taxon>
        <taxon>Streptophyta</taxon>
        <taxon>Embryophyta</taxon>
        <taxon>Tracheophyta</taxon>
        <taxon>Spermatophyta</taxon>
        <taxon>Magnoliopsida</taxon>
        <taxon>eudicotyledons</taxon>
        <taxon>Gunneridae</taxon>
        <taxon>Pentapetalae</taxon>
        <taxon>asterids</taxon>
        <taxon>lamiids</taxon>
        <taxon>Lamiales</taxon>
        <taxon>Lamiaceae</taxon>
        <taxon>Nepetoideae</taxon>
        <taxon>Mentheae</taxon>
        <taxon>Salviinae</taxon>
        <taxon>Salvia</taxon>
        <taxon>Salvia subgen. Calosphace</taxon>
    </lineage>
</organism>
<evidence type="ECO:0000313" key="11">
    <source>
        <dbReference type="Proteomes" id="UP001567538"/>
    </source>
</evidence>
<evidence type="ECO:0000259" key="7">
    <source>
        <dbReference type="PROSITE" id="PS50090"/>
    </source>
</evidence>
<dbReference type="InterPro" id="IPR009057">
    <property type="entry name" value="Homeodomain-like_sf"/>
</dbReference>
<dbReference type="PROSITE" id="PS50090">
    <property type="entry name" value="MYB_LIKE"/>
    <property type="match status" value="1"/>
</dbReference>
<dbReference type="GO" id="GO:0003677">
    <property type="term" value="F:DNA binding"/>
    <property type="evidence" value="ECO:0007669"/>
    <property type="project" value="UniProtKB-KW"/>
</dbReference>
<feature type="region of interest" description="Disordered" evidence="6">
    <location>
        <begin position="100"/>
        <end position="132"/>
    </location>
</feature>
<dbReference type="PROSITE" id="PS51293">
    <property type="entry name" value="SANT"/>
    <property type="match status" value="1"/>
</dbReference>
<dbReference type="NCBIfam" id="TIGR01557">
    <property type="entry name" value="myb_SHAQKYF"/>
    <property type="match status" value="1"/>
</dbReference>
<dbReference type="InterPro" id="IPR017930">
    <property type="entry name" value="Myb_dom"/>
</dbReference>
<evidence type="ECO:0000256" key="5">
    <source>
        <dbReference type="ARBA" id="ARBA00023242"/>
    </source>
</evidence>
<keyword evidence="5" id="KW-0539">Nucleus</keyword>
<dbReference type="SMART" id="SM00717">
    <property type="entry name" value="SANT"/>
    <property type="match status" value="1"/>
</dbReference>
<evidence type="ECO:0000259" key="8">
    <source>
        <dbReference type="PROSITE" id="PS51293"/>
    </source>
</evidence>
<feature type="region of interest" description="Disordered" evidence="6">
    <location>
        <begin position="345"/>
        <end position="366"/>
    </location>
</feature>
<dbReference type="PANTHER" id="PTHR12802">
    <property type="entry name" value="SWI/SNF COMPLEX-RELATED"/>
    <property type="match status" value="1"/>
</dbReference>